<dbReference type="AlphaFoldDB" id="A0A7R8CIS5"/>
<proteinExistence type="predicted"/>
<evidence type="ECO:0000313" key="2">
    <source>
        <dbReference type="EMBL" id="CAF2797958.1"/>
    </source>
</evidence>
<sequence>MISLEEGQRVTNVPLDNLSPQTKSNSEVNSAANDNVDTVATDEVNRSYIDDEPPNLHNESRTNNEHIVTGHETSTPSNGHQTLTPVAKVSTGQSERHLRRLSETETPRNFLCTLTKKEYIAG</sequence>
<organism evidence="2 3">
    <name type="scientific">Lepeophtheirus salmonis</name>
    <name type="common">Salmon louse</name>
    <name type="synonym">Caligus salmonis</name>
    <dbReference type="NCBI Taxonomy" id="72036"/>
    <lineage>
        <taxon>Eukaryota</taxon>
        <taxon>Metazoa</taxon>
        <taxon>Ecdysozoa</taxon>
        <taxon>Arthropoda</taxon>
        <taxon>Crustacea</taxon>
        <taxon>Multicrustacea</taxon>
        <taxon>Hexanauplia</taxon>
        <taxon>Copepoda</taxon>
        <taxon>Siphonostomatoida</taxon>
        <taxon>Caligidae</taxon>
        <taxon>Lepeophtheirus</taxon>
    </lineage>
</organism>
<dbReference type="EMBL" id="HG994589">
    <property type="protein sequence ID" value="CAF2797958.1"/>
    <property type="molecule type" value="Genomic_DNA"/>
</dbReference>
<keyword evidence="3" id="KW-1185">Reference proteome</keyword>
<gene>
    <name evidence="2" type="ORF">LSAA_2342</name>
</gene>
<evidence type="ECO:0000313" key="3">
    <source>
        <dbReference type="Proteomes" id="UP000675881"/>
    </source>
</evidence>
<protein>
    <submittedName>
        <fullName evidence="2">(salmon louse) hypothetical protein</fullName>
    </submittedName>
</protein>
<dbReference type="Proteomes" id="UP000675881">
    <property type="component" value="Chromosome 10"/>
</dbReference>
<feature type="compositionally biased region" description="Basic and acidic residues" evidence="1">
    <location>
        <begin position="94"/>
        <end position="104"/>
    </location>
</feature>
<reference evidence="2" key="1">
    <citation type="submission" date="2021-02" db="EMBL/GenBank/DDBJ databases">
        <authorList>
            <person name="Bekaert M."/>
        </authorList>
    </citation>
    <scope>NUCLEOTIDE SEQUENCE</scope>
    <source>
        <strain evidence="2">IoA-00</strain>
    </source>
</reference>
<accession>A0A7R8CIS5</accession>
<feature type="compositionally biased region" description="Polar residues" evidence="1">
    <location>
        <begin position="71"/>
        <end position="84"/>
    </location>
</feature>
<name>A0A7R8CIS5_LEPSM</name>
<feature type="region of interest" description="Disordered" evidence="1">
    <location>
        <begin position="1"/>
        <end position="104"/>
    </location>
</feature>
<feature type="compositionally biased region" description="Polar residues" evidence="1">
    <location>
        <begin position="18"/>
        <end position="38"/>
    </location>
</feature>
<evidence type="ECO:0000256" key="1">
    <source>
        <dbReference type="SAM" id="MobiDB-lite"/>
    </source>
</evidence>